<dbReference type="InterPro" id="IPR017736">
    <property type="entry name" value="Glyco_hydro_1_beta-glucosidase"/>
</dbReference>
<dbReference type="GO" id="GO:0005829">
    <property type="term" value="C:cytosol"/>
    <property type="evidence" value="ECO:0007669"/>
    <property type="project" value="TreeGrafter"/>
</dbReference>
<comment type="catalytic activity">
    <reaction evidence="1 11">
        <text>Hydrolysis of terminal, non-reducing beta-D-glucosyl residues with release of beta-D-glucose.</text>
        <dbReference type="EC" id="3.2.1.21"/>
    </reaction>
</comment>
<evidence type="ECO:0000256" key="4">
    <source>
        <dbReference type="ARBA" id="ARBA00022801"/>
    </source>
</evidence>
<feature type="binding site" evidence="10">
    <location>
        <position position="417"/>
    </location>
    <ligand>
        <name>substrate</name>
    </ligand>
</feature>
<evidence type="ECO:0000256" key="1">
    <source>
        <dbReference type="ARBA" id="ARBA00000448"/>
    </source>
</evidence>
<name>A0A7H0LPN2_9SPHN</name>
<proteinExistence type="inferred from homology"/>
<dbReference type="Proteomes" id="UP000516148">
    <property type="component" value="Chromosome"/>
</dbReference>
<feature type="binding site" evidence="10">
    <location>
        <position position="176"/>
    </location>
    <ligand>
        <name>substrate</name>
    </ligand>
</feature>
<feature type="binding site" evidence="10">
    <location>
        <position position="31"/>
    </location>
    <ligand>
        <name>substrate</name>
    </ligand>
</feature>
<dbReference type="EMBL" id="CP061038">
    <property type="protein sequence ID" value="QNQ11635.1"/>
    <property type="molecule type" value="Genomic_DNA"/>
</dbReference>
<evidence type="ECO:0000256" key="10">
    <source>
        <dbReference type="PIRSR" id="PIRSR617736-2"/>
    </source>
</evidence>
<feature type="binding site" evidence="10">
    <location>
        <begin position="424"/>
        <end position="425"/>
    </location>
    <ligand>
        <name>substrate</name>
    </ligand>
</feature>
<dbReference type="PANTHER" id="PTHR10353">
    <property type="entry name" value="GLYCOSYL HYDROLASE"/>
    <property type="match status" value="1"/>
</dbReference>
<gene>
    <name evidence="12" type="ORF">H3Z74_11165</name>
</gene>
<keyword evidence="6" id="KW-0119">Carbohydrate metabolism</keyword>
<feature type="binding site" evidence="10">
    <location>
        <position position="132"/>
    </location>
    <ligand>
        <name>substrate</name>
    </ligand>
</feature>
<protein>
    <recommendedName>
        <fullName evidence="3 11">Beta-glucosidase</fullName>
        <ecNumber evidence="3 11">3.2.1.21</ecNumber>
    </recommendedName>
</protein>
<feature type="active site" description="Nucleophile" evidence="9">
    <location>
        <position position="370"/>
    </location>
</feature>
<evidence type="ECO:0000256" key="9">
    <source>
        <dbReference type="PIRSR" id="PIRSR617736-1"/>
    </source>
</evidence>
<evidence type="ECO:0000256" key="11">
    <source>
        <dbReference type="RuleBase" id="RU361175"/>
    </source>
</evidence>
<comment type="similarity">
    <text evidence="2 11">Belongs to the glycosyl hydrolase 1 family.</text>
</comment>
<keyword evidence="8" id="KW-0624">Polysaccharide degradation</keyword>
<keyword evidence="7 11" id="KW-0326">Glycosidase</keyword>
<dbReference type="PROSITE" id="PS00653">
    <property type="entry name" value="GLYCOSYL_HYDROL_F1_2"/>
    <property type="match status" value="1"/>
</dbReference>
<evidence type="ECO:0000256" key="8">
    <source>
        <dbReference type="ARBA" id="ARBA00023326"/>
    </source>
</evidence>
<dbReference type="InterPro" id="IPR001360">
    <property type="entry name" value="Glyco_hydro_1"/>
</dbReference>
<reference evidence="12 13" key="1">
    <citation type="submission" date="2020-09" db="EMBL/GenBank/DDBJ databases">
        <title>Sphingomonas sp., a new species isolated from pork steak.</title>
        <authorList>
            <person name="Heidler von Heilborn D."/>
        </authorList>
    </citation>
    <scope>NUCLEOTIDE SEQUENCE [LARGE SCALE GENOMIC DNA]</scope>
    <source>
        <strain evidence="13">S8-3T</strain>
    </source>
</reference>
<dbReference type="EC" id="3.2.1.21" evidence="3 11"/>
<feature type="active site" description="Proton donor" evidence="9">
    <location>
        <position position="177"/>
    </location>
</feature>
<feature type="binding site" evidence="10">
    <location>
        <position position="300"/>
    </location>
    <ligand>
        <name>substrate</name>
    </ligand>
</feature>
<dbReference type="GO" id="GO:0008422">
    <property type="term" value="F:beta-glucosidase activity"/>
    <property type="evidence" value="ECO:0007669"/>
    <property type="project" value="UniProtKB-EC"/>
</dbReference>
<dbReference type="AlphaFoldDB" id="A0A7H0LPN2"/>
<dbReference type="SUPFAM" id="SSF51445">
    <property type="entry name" value="(Trans)glycosidases"/>
    <property type="match status" value="1"/>
</dbReference>
<evidence type="ECO:0000256" key="7">
    <source>
        <dbReference type="ARBA" id="ARBA00023295"/>
    </source>
</evidence>
<dbReference type="KEGG" id="spap:H3Z74_11165"/>
<accession>A0A7H0LPN2</accession>
<dbReference type="GO" id="GO:0030245">
    <property type="term" value="P:cellulose catabolic process"/>
    <property type="evidence" value="ECO:0007669"/>
    <property type="project" value="UniProtKB-KW"/>
</dbReference>
<evidence type="ECO:0000256" key="6">
    <source>
        <dbReference type="ARBA" id="ARBA00023277"/>
    </source>
</evidence>
<evidence type="ECO:0000256" key="5">
    <source>
        <dbReference type="ARBA" id="ARBA00023001"/>
    </source>
</evidence>
<keyword evidence="13" id="KW-1185">Reference proteome</keyword>
<sequence>MGQGQIESSTNTPQLRFPADFRWGVSTSAYQIEGAVTEDGRGTSTWDTFCGEPGRIIDGSSGARAADHYHRYREDVALMRDLGVTDYRFSIAWPRIVPTGSGAVNPAGLEFYDRLVDELNGAGINPVVTLFHWDLPQPLEDAGGWLNRDTAYRFADYAAIVGERLADRVGMWITLNEPMVLTNFAYALGAHAPGRTLGVGALPVAHHQLLGHGLAVQALRSAGARQIGIANNQAPVWPASDSAEDRGAAGFYETLVNWLYSDPLLLGRYPDGLEAAMPGPVEDDLKIISTPLDWYGLNYYNPVRVGAPNAQVRHVDSFEMPSDLPFDLPEIEGYPRTDFDWPVIPDGLAEMLRLLRERYGDALPPIHITENGCSYADGPDATGRVSDQRRIEFLDGHLRALRQAMDEGADVRGYFTWSLLDNFEWAAGYAQRFGLVHIDYDSMARTPKDSYFWYRDLIRSQAVGGA</sequence>
<dbReference type="Gene3D" id="3.20.20.80">
    <property type="entry name" value="Glycosidases"/>
    <property type="match status" value="1"/>
</dbReference>
<dbReference type="PANTHER" id="PTHR10353:SF36">
    <property type="entry name" value="LP05116P"/>
    <property type="match status" value="1"/>
</dbReference>
<keyword evidence="4 11" id="KW-0378">Hydrolase</keyword>
<evidence type="ECO:0000256" key="2">
    <source>
        <dbReference type="ARBA" id="ARBA00010838"/>
    </source>
</evidence>
<dbReference type="NCBIfam" id="TIGR03356">
    <property type="entry name" value="BGL"/>
    <property type="match status" value="1"/>
</dbReference>
<organism evidence="12 13">
    <name type="scientific">Sphingomonas alpina</name>
    <dbReference type="NCBI Taxonomy" id="653931"/>
    <lineage>
        <taxon>Bacteria</taxon>
        <taxon>Pseudomonadati</taxon>
        <taxon>Pseudomonadota</taxon>
        <taxon>Alphaproteobacteria</taxon>
        <taxon>Sphingomonadales</taxon>
        <taxon>Sphingomonadaceae</taxon>
        <taxon>Sphingomonas</taxon>
    </lineage>
</organism>
<keyword evidence="5" id="KW-0136">Cellulose degradation</keyword>
<evidence type="ECO:0000256" key="3">
    <source>
        <dbReference type="ARBA" id="ARBA00012744"/>
    </source>
</evidence>
<dbReference type="PRINTS" id="PR00131">
    <property type="entry name" value="GLHYDRLASE1"/>
</dbReference>
<dbReference type="InterPro" id="IPR033132">
    <property type="entry name" value="GH_1_N_CS"/>
</dbReference>
<evidence type="ECO:0000313" key="13">
    <source>
        <dbReference type="Proteomes" id="UP000516148"/>
    </source>
</evidence>
<dbReference type="Pfam" id="PF00232">
    <property type="entry name" value="Glyco_hydro_1"/>
    <property type="match status" value="1"/>
</dbReference>
<dbReference type="RefSeq" id="WP_187763940.1">
    <property type="nucleotide sequence ID" value="NZ_CP061038.1"/>
</dbReference>
<evidence type="ECO:0000313" key="12">
    <source>
        <dbReference type="EMBL" id="QNQ11635.1"/>
    </source>
</evidence>
<dbReference type="InterPro" id="IPR017853">
    <property type="entry name" value="GH"/>
</dbReference>
<dbReference type="FunFam" id="3.20.20.80:FF:000004">
    <property type="entry name" value="Beta-glucosidase 6-phospho-beta-glucosidase"/>
    <property type="match status" value="1"/>
</dbReference>